<sequence>MLDYKMSSRWQIPYRDNCTFAKNRIGFATGTAFPLQHQSRKSTFPKGFSGIRTTPIFELFSGIAQYDVIHRNKHQRLESARATVIFAPLLFRLTWNNGSLL</sequence>
<organism evidence="1 2">
    <name type="scientific">Agaricus bisporus var. burnettii</name>
    <dbReference type="NCBI Taxonomy" id="192524"/>
    <lineage>
        <taxon>Eukaryota</taxon>
        <taxon>Fungi</taxon>
        <taxon>Dikarya</taxon>
        <taxon>Basidiomycota</taxon>
        <taxon>Agaricomycotina</taxon>
        <taxon>Agaricomycetes</taxon>
        <taxon>Agaricomycetidae</taxon>
        <taxon>Agaricales</taxon>
        <taxon>Agaricineae</taxon>
        <taxon>Agaricaceae</taxon>
        <taxon>Agaricus</taxon>
    </lineage>
</organism>
<accession>A0A8H7F9G1</accession>
<dbReference type="AlphaFoldDB" id="A0A8H7F9G1"/>
<gene>
    <name evidence="1" type="ORF">Agabi119p4_2430</name>
</gene>
<proteinExistence type="predicted"/>
<name>A0A8H7F9G1_AGABI</name>
<reference evidence="1 2" key="1">
    <citation type="journal article" name="Sci. Rep.">
        <title>Telomere-to-telomere assembled and centromere annotated genomes of the two main subspecies of the button mushroom Agaricus bisporus reveal especially polymorphic chromosome ends.</title>
        <authorList>
            <person name="Sonnenberg A.S.M."/>
            <person name="Sedaghat-Telgerd N."/>
            <person name="Lavrijssen B."/>
            <person name="Ohm R.A."/>
            <person name="Hendrickx P.M."/>
            <person name="Scholtmeijer K."/>
            <person name="Baars J.J.P."/>
            <person name="van Peer A."/>
        </authorList>
    </citation>
    <scope>NUCLEOTIDE SEQUENCE [LARGE SCALE GENOMIC DNA]</scope>
    <source>
        <strain evidence="1 2">H119_p4</strain>
    </source>
</reference>
<comment type="caution">
    <text evidence="1">The sequence shown here is derived from an EMBL/GenBank/DDBJ whole genome shotgun (WGS) entry which is preliminary data.</text>
</comment>
<dbReference type="Proteomes" id="UP000629468">
    <property type="component" value="Unassembled WGS sequence"/>
</dbReference>
<protein>
    <submittedName>
        <fullName evidence="1">Uncharacterized protein</fullName>
    </submittedName>
</protein>
<dbReference type="EMBL" id="JABXXO010000003">
    <property type="protein sequence ID" value="KAF7783054.1"/>
    <property type="molecule type" value="Genomic_DNA"/>
</dbReference>
<evidence type="ECO:0000313" key="2">
    <source>
        <dbReference type="Proteomes" id="UP000629468"/>
    </source>
</evidence>
<evidence type="ECO:0000313" key="1">
    <source>
        <dbReference type="EMBL" id="KAF7783054.1"/>
    </source>
</evidence>